<keyword evidence="1" id="KW-0472">Membrane</keyword>
<evidence type="ECO:0000256" key="1">
    <source>
        <dbReference type="SAM" id="Phobius"/>
    </source>
</evidence>
<name>A0A919N8H5_9ACTN</name>
<dbReference type="EMBL" id="BOMW01000035">
    <property type="protein sequence ID" value="GIF06318.1"/>
    <property type="molecule type" value="Genomic_DNA"/>
</dbReference>
<dbReference type="AlphaFoldDB" id="A0A919N8H5"/>
<feature type="transmembrane region" description="Helical" evidence="1">
    <location>
        <begin position="144"/>
        <end position="162"/>
    </location>
</feature>
<protein>
    <submittedName>
        <fullName evidence="2">Uncharacterized protein</fullName>
    </submittedName>
</protein>
<sequence length="172" mass="17868">MTVSEPAPAGKESGDTVRRVTLSEAAPAGKDRGNTVLRVAGVLISVVATLVVSLIELELSVLRAGGVTGLFHGDLAIWEGGGALVGLAIPLTLGANLALAWFAVTTIGRNWAIGVPWALWTVIVLGAAGTRTSEGDYLLGGDNWVALVMILVGSLAFAVYAYRMIMKPLKRS</sequence>
<gene>
    <name evidence="2" type="ORF">Asi03nite_38560</name>
</gene>
<feature type="transmembrane region" description="Helical" evidence="1">
    <location>
        <begin position="36"/>
        <end position="55"/>
    </location>
</feature>
<reference evidence="2" key="1">
    <citation type="submission" date="2021-01" db="EMBL/GenBank/DDBJ databases">
        <title>Whole genome shotgun sequence of Actinoplanes siamensis NBRC 109076.</title>
        <authorList>
            <person name="Komaki H."/>
            <person name="Tamura T."/>
        </authorList>
    </citation>
    <scope>NUCLEOTIDE SEQUENCE</scope>
    <source>
        <strain evidence="2">NBRC 109076</strain>
    </source>
</reference>
<feature type="transmembrane region" description="Helical" evidence="1">
    <location>
        <begin position="75"/>
        <end position="104"/>
    </location>
</feature>
<evidence type="ECO:0000313" key="2">
    <source>
        <dbReference type="EMBL" id="GIF06318.1"/>
    </source>
</evidence>
<dbReference type="Proteomes" id="UP000629619">
    <property type="component" value="Unassembled WGS sequence"/>
</dbReference>
<keyword evidence="1" id="KW-0812">Transmembrane</keyword>
<keyword evidence="3" id="KW-1185">Reference proteome</keyword>
<evidence type="ECO:0000313" key="3">
    <source>
        <dbReference type="Proteomes" id="UP000629619"/>
    </source>
</evidence>
<organism evidence="2 3">
    <name type="scientific">Actinoplanes siamensis</name>
    <dbReference type="NCBI Taxonomy" id="1223317"/>
    <lineage>
        <taxon>Bacteria</taxon>
        <taxon>Bacillati</taxon>
        <taxon>Actinomycetota</taxon>
        <taxon>Actinomycetes</taxon>
        <taxon>Micromonosporales</taxon>
        <taxon>Micromonosporaceae</taxon>
        <taxon>Actinoplanes</taxon>
    </lineage>
</organism>
<comment type="caution">
    <text evidence="2">The sequence shown here is derived from an EMBL/GenBank/DDBJ whole genome shotgun (WGS) entry which is preliminary data.</text>
</comment>
<keyword evidence="1" id="KW-1133">Transmembrane helix</keyword>
<feature type="transmembrane region" description="Helical" evidence="1">
    <location>
        <begin position="111"/>
        <end position="132"/>
    </location>
</feature>
<accession>A0A919N8H5</accession>
<proteinExistence type="predicted"/>